<evidence type="ECO:0000313" key="2">
    <source>
        <dbReference type="EMBL" id="RIB12562.1"/>
    </source>
</evidence>
<dbReference type="EMBL" id="QKWP01001012">
    <property type="protein sequence ID" value="RIB12562.1"/>
    <property type="molecule type" value="Genomic_DNA"/>
</dbReference>
<dbReference type="AlphaFoldDB" id="A0A397URZ1"/>
<comment type="caution">
    <text evidence="2">The sequence shown here is derived from an EMBL/GenBank/DDBJ whole genome shotgun (WGS) entry which is preliminary data.</text>
</comment>
<accession>A0A397URZ1</accession>
<organism evidence="2 3">
    <name type="scientific">Gigaspora rosea</name>
    <dbReference type="NCBI Taxonomy" id="44941"/>
    <lineage>
        <taxon>Eukaryota</taxon>
        <taxon>Fungi</taxon>
        <taxon>Fungi incertae sedis</taxon>
        <taxon>Mucoromycota</taxon>
        <taxon>Glomeromycotina</taxon>
        <taxon>Glomeromycetes</taxon>
        <taxon>Diversisporales</taxon>
        <taxon>Gigasporaceae</taxon>
        <taxon>Gigaspora</taxon>
    </lineage>
</organism>
<gene>
    <name evidence="2" type="ORF">C2G38_2200340</name>
</gene>
<feature type="transmembrane region" description="Helical" evidence="1">
    <location>
        <begin position="71"/>
        <end position="93"/>
    </location>
</feature>
<dbReference type="Proteomes" id="UP000266673">
    <property type="component" value="Unassembled WGS sequence"/>
</dbReference>
<keyword evidence="1" id="KW-0472">Membrane</keyword>
<proteinExistence type="predicted"/>
<keyword evidence="3" id="KW-1185">Reference proteome</keyword>
<evidence type="ECO:0000313" key="3">
    <source>
        <dbReference type="Proteomes" id="UP000266673"/>
    </source>
</evidence>
<protein>
    <submittedName>
        <fullName evidence="2">Uncharacterized protein</fullName>
    </submittedName>
</protein>
<keyword evidence="1" id="KW-1133">Transmembrane helix</keyword>
<dbReference type="OrthoDB" id="2393597at2759"/>
<sequence>MSTQCIYSTKLNKTCYKKANSTDIVTQYLLNPGKAKLNKRSADSLIGSGISNYSTSGISFVNLSNIHPAEIFRYAFVLFYDCIHLVQILSMFFKTNSTFNSYIDVPVKAIDLLSYISVKVIYYLGKSAILQENSALGLEMVTLQS</sequence>
<reference evidence="2 3" key="1">
    <citation type="submission" date="2018-06" db="EMBL/GenBank/DDBJ databases">
        <title>Comparative genomics reveals the genomic features of Rhizophagus irregularis, R. cerebriforme, R. diaphanum and Gigaspora rosea, and their symbiotic lifestyle signature.</title>
        <authorList>
            <person name="Morin E."/>
            <person name="San Clemente H."/>
            <person name="Chen E.C.H."/>
            <person name="De La Providencia I."/>
            <person name="Hainaut M."/>
            <person name="Kuo A."/>
            <person name="Kohler A."/>
            <person name="Murat C."/>
            <person name="Tang N."/>
            <person name="Roy S."/>
            <person name="Loubradou J."/>
            <person name="Henrissat B."/>
            <person name="Grigoriev I.V."/>
            <person name="Corradi N."/>
            <person name="Roux C."/>
            <person name="Martin F.M."/>
        </authorList>
    </citation>
    <scope>NUCLEOTIDE SEQUENCE [LARGE SCALE GENOMIC DNA]</scope>
    <source>
        <strain evidence="2 3">DAOM 194757</strain>
    </source>
</reference>
<evidence type="ECO:0000256" key="1">
    <source>
        <dbReference type="SAM" id="Phobius"/>
    </source>
</evidence>
<keyword evidence="1" id="KW-0812">Transmembrane</keyword>
<name>A0A397URZ1_9GLOM</name>